<keyword evidence="1" id="KW-0255">Endonuclease</keyword>
<keyword evidence="1" id="KW-0378">Hydrolase</keyword>
<dbReference type="GO" id="GO:0009307">
    <property type="term" value="P:DNA restriction-modification system"/>
    <property type="evidence" value="ECO:0007669"/>
    <property type="project" value="InterPro"/>
</dbReference>
<reference evidence="1 2" key="1">
    <citation type="submission" date="2019-10" db="EMBL/GenBank/DDBJ databases">
        <title>Bacillus from the desert of Cuatro Cinegas, Coahuila.</title>
        <authorList>
            <person name="Olmedo-Alvarez G."/>
            <person name="Saldana S."/>
            <person name="Barcelo D."/>
        </authorList>
    </citation>
    <scope>NUCLEOTIDE SEQUENCE [LARGE SCALE GENOMIC DNA]</scope>
    <source>
        <strain evidence="1 2">CH316_11T</strain>
    </source>
</reference>
<evidence type="ECO:0000313" key="1">
    <source>
        <dbReference type="EMBL" id="KAB2447008.1"/>
    </source>
</evidence>
<dbReference type="EC" id="3.1.21.-" evidence="1"/>
<keyword evidence="1" id="KW-0540">Nuclease</keyword>
<dbReference type="InterPro" id="IPR019292">
    <property type="entry name" value="McrC"/>
</dbReference>
<dbReference type="Proteomes" id="UP000461739">
    <property type="component" value="Unassembled WGS sequence"/>
</dbReference>
<gene>
    <name evidence="1" type="primary">mcrC</name>
    <name evidence="1" type="ORF">F8165_25895</name>
</gene>
<dbReference type="AlphaFoldDB" id="A0AAN5XM99"/>
<dbReference type="PANTHER" id="PTHR38733:SF1">
    <property type="entry name" value="TYPE IV METHYL-DIRECTED RESTRICTION ENZYME ECOKMCRBC"/>
    <property type="match status" value="1"/>
</dbReference>
<dbReference type="PIRSF" id="PIRSF003109">
    <property type="entry name" value="McrC"/>
    <property type="match status" value="1"/>
</dbReference>
<comment type="caution">
    <text evidence="1">The sequence shown here is derived from an EMBL/GenBank/DDBJ whole genome shotgun (WGS) entry which is preliminary data.</text>
</comment>
<accession>A0AAN5XM99</accession>
<dbReference type="GO" id="GO:0016787">
    <property type="term" value="F:hydrolase activity"/>
    <property type="evidence" value="ECO:0007669"/>
    <property type="project" value="UniProtKB-KW"/>
</dbReference>
<dbReference type="NCBIfam" id="NF007277">
    <property type="entry name" value="PRK09736.1"/>
    <property type="match status" value="1"/>
</dbReference>
<protein>
    <submittedName>
        <fullName evidence="1">5-methylcytosine-specific restriction endonuclease system specificity protein McrC</fullName>
        <ecNumber evidence="1">3.1.21.-</ecNumber>
    </submittedName>
</protein>
<dbReference type="RefSeq" id="WP_151527299.1">
    <property type="nucleotide sequence ID" value="NZ_WBPA01000005.1"/>
</dbReference>
<proteinExistence type="predicted"/>
<dbReference type="PANTHER" id="PTHR38733">
    <property type="entry name" value="PROTEIN MCRC"/>
    <property type="match status" value="1"/>
</dbReference>
<evidence type="ECO:0000313" key="2">
    <source>
        <dbReference type="Proteomes" id="UP000461739"/>
    </source>
</evidence>
<organism evidence="1 2">
    <name type="scientific">Bacillus cereus</name>
    <dbReference type="NCBI Taxonomy" id="1396"/>
    <lineage>
        <taxon>Bacteria</taxon>
        <taxon>Bacillati</taxon>
        <taxon>Bacillota</taxon>
        <taxon>Bacilli</taxon>
        <taxon>Bacillales</taxon>
        <taxon>Bacillaceae</taxon>
        <taxon>Bacillus</taxon>
        <taxon>Bacillus cereus group</taxon>
    </lineage>
</organism>
<sequence length="347" mass="41316">MSEIPIQNIYYMLCYAWDRPKEKDLVNVDASGANQIVDLFANVLLKGVKLQLKRGLDRDYNPFHEEIRGIRGKIDFSHSIKQLSFKQAKAYCQFDEFNYDVLTNQIIKSTIHSLIKTTQLDRDIRKQLLSVYRRLNDITLIRLQRSHFSMVRIHRNNLFYRFLTTVCAFIYENLLPEEGTGRFQFKDFHKNRKTMAIIFENFIRNFYRYEQNQYKISSKQVRWELQSLNPDQQDYLPVMRTDITCYSTKRNIIIDTKYYLEMFQAYQGKKTIRSEHLYQLFSYLSNSLSHSSEDTVWEGILLYPTVKEHVDLNYEGSGVRLSVKTINLNQDWMQIHCDLLKIIGVAL</sequence>
<dbReference type="EMBL" id="WBPI01000023">
    <property type="protein sequence ID" value="KAB2447008.1"/>
    <property type="molecule type" value="Genomic_DNA"/>
</dbReference>
<name>A0AAN5XM99_BACCE</name>
<dbReference type="Pfam" id="PF10117">
    <property type="entry name" value="McrBC"/>
    <property type="match status" value="1"/>
</dbReference>
<dbReference type="GO" id="GO:0004519">
    <property type="term" value="F:endonuclease activity"/>
    <property type="evidence" value="ECO:0007669"/>
    <property type="project" value="UniProtKB-KW"/>
</dbReference>
<dbReference type="InterPro" id="IPR014407">
    <property type="entry name" value="McrC_bac"/>
</dbReference>